<keyword evidence="1" id="KW-0540">Nuclease</keyword>
<organism evidence="1 2">
    <name type="scientific">Kibdelosporangium banguiense</name>
    <dbReference type="NCBI Taxonomy" id="1365924"/>
    <lineage>
        <taxon>Bacteria</taxon>
        <taxon>Bacillati</taxon>
        <taxon>Actinomycetota</taxon>
        <taxon>Actinomycetes</taxon>
        <taxon>Pseudonocardiales</taxon>
        <taxon>Pseudonocardiaceae</taxon>
        <taxon>Kibdelosporangium</taxon>
    </lineage>
</organism>
<dbReference type="Proteomes" id="UP001519332">
    <property type="component" value="Unassembled WGS sequence"/>
</dbReference>
<dbReference type="GO" id="GO:0004519">
    <property type="term" value="F:endonuclease activity"/>
    <property type="evidence" value="ECO:0007669"/>
    <property type="project" value="UniProtKB-KW"/>
</dbReference>
<keyword evidence="1" id="KW-0255">Endonuclease</keyword>
<dbReference type="RefSeq" id="WP_209647222.1">
    <property type="nucleotide sequence ID" value="NZ_JAGINW010000001.1"/>
</dbReference>
<dbReference type="EMBL" id="JAGINW010000001">
    <property type="protein sequence ID" value="MBP2330617.1"/>
    <property type="molecule type" value="Genomic_DNA"/>
</dbReference>
<evidence type="ECO:0000313" key="2">
    <source>
        <dbReference type="Proteomes" id="UP001519332"/>
    </source>
</evidence>
<dbReference type="InterPro" id="IPR035901">
    <property type="entry name" value="GIY-YIG_endonuc_sf"/>
</dbReference>
<evidence type="ECO:0000313" key="1">
    <source>
        <dbReference type="EMBL" id="MBP2330617.1"/>
    </source>
</evidence>
<keyword evidence="1" id="KW-0378">Hydrolase</keyword>
<accession>A0ABS4U1S1</accession>
<protein>
    <submittedName>
        <fullName evidence="1">GIY-YIG superfamily endonuclease</fullName>
    </submittedName>
</protein>
<reference evidence="1 2" key="1">
    <citation type="submission" date="2021-03" db="EMBL/GenBank/DDBJ databases">
        <title>Sequencing the genomes of 1000 actinobacteria strains.</title>
        <authorList>
            <person name="Klenk H.-P."/>
        </authorList>
    </citation>
    <scope>NUCLEOTIDE SEQUENCE [LARGE SCALE GENOMIC DNA]</scope>
    <source>
        <strain evidence="1 2">DSM 46670</strain>
    </source>
</reference>
<name>A0ABS4U1S1_9PSEU</name>
<dbReference type="Gene3D" id="3.40.1440.10">
    <property type="entry name" value="GIY-YIG endonuclease"/>
    <property type="match status" value="1"/>
</dbReference>
<gene>
    <name evidence="1" type="ORF">JOF56_011002</name>
</gene>
<proteinExistence type="predicted"/>
<comment type="caution">
    <text evidence="1">The sequence shown here is derived from an EMBL/GenBank/DDBJ whole genome shotgun (WGS) entry which is preliminary data.</text>
</comment>
<sequence>MAERPAGGPAAAGVPERCVGTVYLLHFDKPYRHARHYVGWARRVNARLAQHAAGHGARLLQVVRAAGISWTLARTWQGTRARERQIKSMGGASRRCPLCGIQPRPDRTPPVNPGWGTAYRLRELTDQWWHASEPAERARIDDEFTALTDQTSCVALPGAITTFPSTAAFVA</sequence>
<keyword evidence="2" id="KW-1185">Reference proteome</keyword>